<name>A0A8J3DFJ7_9BACT</name>
<keyword evidence="1" id="KW-0732">Signal</keyword>
<dbReference type="Proteomes" id="UP000642829">
    <property type="component" value="Unassembled WGS sequence"/>
</dbReference>
<dbReference type="EMBL" id="BMXG01000003">
    <property type="protein sequence ID" value="GHB93902.1"/>
    <property type="molecule type" value="Genomic_DNA"/>
</dbReference>
<organism evidence="2 3">
    <name type="scientific">Cerasicoccus arenae</name>
    <dbReference type="NCBI Taxonomy" id="424488"/>
    <lineage>
        <taxon>Bacteria</taxon>
        <taxon>Pseudomonadati</taxon>
        <taxon>Verrucomicrobiota</taxon>
        <taxon>Opitutia</taxon>
        <taxon>Puniceicoccales</taxon>
        <taxon>Cerasicoccaceae</taxon>
        <taxon>Cerasicoccus</taxon>
    </lineage>
</organism>
<reference evidence="2" key="2">
    <citation type="submission" date="2020-09" db="EMBL/GenBank/DDBJ databases">
        <authorList>
            <person name="Sun Q."/>
            <person name="Kim S."/>
        </authorList>
    </citation>
    <scope>NUCLEOTIDE SEQUENCE</scope>
    <source>
        <strain evidence="2">KCTC 12870</strain>
    </source>
</reference>
<feature type="signal peptide" evidence="1">
    <location>
        <begin position="1"/>
        <end position="20"/>
    </location>
</feature>
<gene>
    <name evidence="2" type="ORF">GCM10007047_06850</name>
</gene>
<protein>
    <submittedName>
        <fullName evidence="2">Uncharacterized protein</fullName>
    </submittedName>
</protein>
<reference evidence="2" key="1">
    <citation type="journal article" date="2014" name="Int. J. Syst. Evol. Microbiol.">
        <title>Complete genome sequence of Corynebacterium casei LMG S-19264T (=DSM 44701T), isolated from a smear-ripened cheese.</title>
        <authorList>
            <consortium name="US DOE Joint Genome Institute (JGI-PGF)"/>
            <person name="Walter F."/>
            <person name="Albersmeier A."/>
            <person name="Kalinowski J."/>
            <person name="Ruckert C."/>
        </authorList>
    </citation>
    <scope>NUCLEOTIDE SEQUENCE</scope>
    <source>
        <strain evidence="2">KCTC 12870</strain>
    </source>
</reference>
<proteinExistence type="predicted"/>
<sequence length="149" mass="16218">MQKYVTTALVALSLCFAACGGDKNEKPFIELPPENHPSDMSGTVEVTDRAYTIKLQAPTPAYAVKIESVWVVGDEIWVISKLSEKTSGMVAQVVTEISDSVSLKLPDISPVYYVIGKQIGPDQVGVKFIDSLSVIQEGMNTGEQVWPKK</sequence>
<evidence type="ECO:0000256" key="1">
    <source>
        <dbReference type="SAM" id="SignalP"/>
    </source>
</evidence>
<dbReference type="AlphaFoldDB" id="A0A8J3DFJ7"/>
<keyword evidence="3" id="KW-1185">Reference proteome</keyword>
<dbReference type="RefSeq" id="WP_189511872.1">
    <property type="nucleotide sequence ID" value="NZ_BMXG01000003.1"/>
</dbReference>
<comment type="caution">
    <text evidence="2">The sequence shown here is derived from an EMBL/GenBank/DDBJ whole genome shotgun (WGS) entry which is preliminary data.</text>
</comment>
<evidence type="ECO:0000313" key="2">
    <source>
        <dbReference type="EMBL" id="GHB93902.1"/>
    </source>
</evidence>
<accession>A0A8J3DFJ7</accession>
<evidence type="ECO:0000313" key="3">
    <source>
        <dbReference type="Proteomes" id="UP000642829"/>
    </source>
</evidence>
<feature type="chain" id="PRO_5035159258" evidence="1">
    <location>
        <begin position="21"/>
        <end position="149"/>
    </location>
</feature>